<dbReference type="Proteomes" id="UP000198548">
    <property type="component" value="Unassembled WGS sequence"/>
</dbReference>
<keyword evidence="1" id="KW-0812">Transmembrane</keyword>
<evidence type="ECO:0008006" key="5">
    <source>
        <dbReference type="Google" id="ProtNLM"/>
    </source>
</evidence>
<sequence length="56" mass="6204">MSKNGLFLLSIGCLILMFSANAQTAVYDIFSMTTALTLIVSGLFMLLKDKTRKKSR</sequence>
<gene>
    <name evidence="3" type="ORF">SAMN04488100_12133</name>
</gene>
<evidence type="ECO:0000313" key="4">
    <source>
        <dbReference type="Proteomes" id="UP000198548"/>
    </source>
</evidence>
<evidence type="ECO:0000313" key="3">
    <source>
        <dbReference type="EMBL" id="SEM03364.1"/>
    </source>
</evidence>
<feature type="chain" id="PRO_5039192249" description="DUF3188 domain-containing protein" evidence="2">
    <location>
        <begin position="25"/>
        <end position="56"/>
    </location>
</feature>
<feature type="transmembrane region" description="Helical" evidence="1">
    <location>
        <begin position="32"/>
        <end position="47"/>
    </location>
</feature>
<organism evidence="3 4">
    <name type="scientific">Alkalibacterium putridalgicola</name>
    <dbReference type="NCBI Taxonomy" id="426703"/>
    <lineage>
        <taxon>Bacteria</taxon>
        <taxon>Bacillati</taxon>
        <taxon>Bacillota</taxon>
        <taxon>Bacilli</taxon>
        <taxon>Lactobacillales</taxon>
        <taxon>Carnobacteriaceae</taxon>
        <taxon>Alkalibacterium</taxon>
    </lineage>
</organism>
<dbReference type="STRING" id="426703.SAMN04488100_12133"/>
<name>A0A1H7V2J1_9LACT</name>
<feature type="signal peptide" evidence="2">
    <location>
        <begin position="1"/>
        <end position="24"/>
    </location>
</feature>
<dbReference type="AlphaFoldDB" id="A0A1H7V2J1"/>
<protein>
    <recommendedName>
        <fullName evidence="5">DUF3188 domain-containing protein</fullName>
    </recommendedName>
</protein>
<keyword evidence="1" id="KW-0472">Membrane</keyword>
<keyword evidence="2" id="KW-0732">Signal</keyword>
<evidence type="ECO:0000256" key="1">
    <source>
        <dbReference type="SAM" id="Phobius"/>
    </source>
</evidence>
<reference evidence="3 4" key="1">
    <citation type="submission" date="2016-10" db="EMBL/GenBank/DDBJ databases">
        <authorList>
            <person name="de Groot N.N."/>
        </authorList>
    </citation>
    <scope>NUCLEOTIDE SEQUENCE [LARGE SCALE GENOMIC DNA]</scope>
    <source>
        <strain evidence="3 4">DSM 19182</strain>
    </source>
</reference>
<accession>A0A1H7V2J1</accession>
<keyword evidence="1" id="KW-1133">Transmembrane helix</keyword>
<dbReference type="EMBL" id="FOBL01000021">
    <property type="protein sequence ID" value="SEM03364.1"/>
    <property type="molecule type" value="Genomic_DNA"/>
</dbReference>
<proteinExistence type="predicted"/>
<dbReference type="OrthoDB" id="2938668at2"/>
<evidence type="ECO:0000256" key="2">
    <source>
        <dbReference type="SAM" id="SignalP"/>
    </source>
</evidence>